<dbReference type="EMBL" id="JAQQAL010000008">
    <property type="protein sequence ID" value="MDC7225605.1"/>
    <property type="molecule type" value="Genomic_DNA"/>
</dbReference>
<evidence type="ECO:0000256" key="1">
    <source>
        <dbReference type="ARBA" id="ARBA00010688"/>
    </source>
</evidence>
<dbReference type="AlphaFoldDB" id="A0AAJ1MLC6"/>
<evidence type="ECO:0000259" key="4">
    <source>
        <dbReference type="Pfam" id="PF00294"/>
    </source>
</evidence>
<dbReference type="PANTHER" id="PTHR43085:SF54">
    <property type="entry name" value="PUTATIVE-RELATED"/>
    <property type="match status" value="1"/>
</dbReference>
<evidence type="ECO:0000256" key="3">
    <source>
        <dbReference type="ARBA" id="ARBA00022777"/>
    </source>
</evidence>
<name>A0AAJ1MLC6_9SPIO</name>
<dbReference type="PANTHER" id="PTHR43085">
    <property type="entry name" value="HEXOKINASE FAMILY MEMBER"/>
    <property type="match status" value="1"/>
</dbReference>
<sequence length="322" mass="35101">MARFFSMGEALIDFIPTDIDTDLKNVSGFSKKPGGAPANVAAAVAKLENEAFFIGKLGSDAFGDYLLETMNGVGINTAHVSRTDEANTCLAFVSLKSDGNREFSFYRKPSADLLLSPEEIDSDWFQSGDIMQFCTVSLPPASPVRDAHRRVIDIVKGKNGVIYFDPNLRFPLWPDRDALKETCLEFMEYADVVKISDEELEFITGTPDEKKAADFLFSKGVKLFIYTEGKDGAKLFTPKVRAAAAGFKVDAIDTTGAGDAFLGGFIGKMMNDGKIIEDIDDAYAAELLEWSNACGAIVSSRQGAISSMPDENEIKAFINKLL</sequence>
<keyword evidence="3 5" id="KW-0418">Kinase</keyword>
<evidence type="ECO:0000256" key="2">
    <source>
        <dbReference type="ARBA" id="ARBA00022679"/>
    </source>
</evidence>
<comment type="similarity">
    <text evidence="1">Belongs to the carbohydrate kinase PfkB family.</text>
</comment>
<dbReference type="InterPro" id="IPR029056">
    <property type="entry name" value="Ribokinase-like"/>
</dbReference>
<dbReference type="InterPro" id="IPR050306">
    <property type="entry name" value="PfkB_Carbo_kinase"/>
</dbReference>
<reference evidence="5 6" key="1">
    <citation type="submission" date="2022-12" db="EMBL/GenBank/DDBJ databases">
        <title>Metagenome assembled genome from gulf of manar.</title>
        <authorList>
            <person name="Kohli P."/>
            <person name="Pk S."/>
            <person name="Venkata Ramana C."/>
            <person name="Sasikala C."/>
        </authorList>
    </citation>
    <scope>NUCLEOTIDE SEQUENCE [LARGE SCALE GENOMIC DNA]</scope>
    <source>
        <strain evidence="5">JB008</strain>
    </source>
</reference>
<dbReference type="GO" id="GO:0016301">
    <property type="term" value="F:kinase activity"/>
    <property type="evidence" value="ECO:0007669"/>
    <property type="project" value="UniProtKB-KW"/>
</dbReference>
<dbReference type="InterPro" id="IPR002173">
    <property type="entry name" value="Carboh/pur_kinase_PfkB_CS"/>
</dbReference>
<evidence type="ECO:0000313" key="5">
    <source>
        <dbReference type="EMBL" id="MDC7225605.1"/>
    </source>
</evidence>
<protein>
    <submittedName>
        <fullName evidence="5">Carbohydrate kinase</fullName>
    </submittedName>
</protein>
<organism evidence="5 6">
    <name type="scientific">Candidatus Thalassospirochaeta sargassi</name>
    <dbReference type="NCBI Taxonomy" id="3119039"/>
    <lineage>
        <taxon>Bacteria</taxon>
        <taxon>Pseudomonadati</taxon>
        <taxon>Spirochaetota</taxon>
        <taxon>Spirochaetia</taxon>
        <taxon>Spirochaetales</taxon>
        <taxon>Spirochaetaceae</taxon>
        <taxon>Candidatus Thalassospirochaeta</taxon>
    </lineage>
</organism>
<feature type="domain" description="Carbohydrate kinase PfkB" evidence="4">
    <location>
        <begin position="3"/>
        <end position="310"/>
    </location>
</feature>
<keyword evidence="2" id="KW-0808">Transferase</keyword>
<dbReference type="InterPro" id="IPR011611">
    <property type="entry name" value="PfkB_dom"/>
</dbReference>
<comment type="caution">
    <text evidence="5">The sequence shown here is derived from an EMBL/GenBank/DDBJ whole genome shotgun (WGS) entry which is preliminary data.</text>
</comment>
<dbReference type="Gene3D" id="3.40.1190.20">
    <property type="match status" value="1"/>
</dbReference>
<evidence type="ECO:0000313" key="6">
    <source>
        <dbReference type="Proteomes" id="UP001221217"/>
    </source>
</evidence>
<dbReference type="Proteomes" id="UP001221217">
    <property type="component" value="Unassembled WGS sequence"/>
</dbReference>
<dbReference type="PROSITE" id="PS00584">
    <property type="entry name" value="PFKB_KINASES_2"/>
    <property type="match status" value="1"/>
</dbReference>
<dbReference type="CDD" id="cd01167">
    <property type="entry name" value="bac_FRK"/>
    <property type="match status" value="1"/>
</dbReference>
<dbReference type="Pfam" id="PF00294">
    <property type="entry name" value="PfkB"/>
    <property type="match status" value="1"/>
</dbReference>
<proteinExistence type="inferred from homology"/>
<accession>A0AAJ1MLC6</accession>
<gene>
    <name evidence="5" type="ORF">PQJ61_02445</name>
</gene>
<dbReference type="SUPFAM" id="SSF53613">
    <property type="entry name" value="Ribokinase-like"/>
    <property type="match status" value="1"/>
</dbReference>